<sequence length="157" mass="17221">MIPVTVVYHNVHSPRKVEEMARTVAGFGAKRFVISRALGSAAQEGVPKAQRICLEAGVELLFFQDLEEALKALSPDVTYMAEDAEHGGAKPLDFDAVVEEIEQEREVCFVFGSARPGLTKQELELGDEAVYVGTERNVGEVGAVAILLHELRKRLNQ</sequence>
<dbReference type="SUPFAM" id="SSF75217">
    <property type="entry name" value="alpha/beta knot"/>
    <property type="match status" value="1"/>
</dbReference>
<dbReference type="Proteomes" id="UP000619545">
    <property type="component" value="Unassembled WGS sequence"/>
</dbReference>
<dbReference type="AlphaFoldDB" id="A0A832TC99"/>
<dbReference type="EMBL" id="DUJS01000002">
    <property type="protein sequence ID" value="HII70178.1"/>
    <property type="molecule type" value="Genomic_DNA"/>
</dbReference>
<dbReference type="InterPro" id="IPR029028">
    <property type="entry name" value="Alpha/beta_knot_MTases"/>
</dbReference>
<name>A0A832TC99_9EURY</name>
<dbReference type="RefSeq" id="WP_011018970.1">
    <property type="nucleotide sequence ID" value="NZ_DUJS01000002.1"/>
</dbReference>
<dbReference type="Pfam" id="PF09895">
    <property type="entry name" value="DUF2122"/>
    <property type="match status" value="1"/>
</dbReference>
<reference evidence="1" key="1">
    <citation type="journal article" date="2020" name="bioRxiv">
        <title>A rank-normalized archaeal taxonomy based on genome phylogeny resolves widespread incomplete and uneven classifications.</title>
        <authorList>
            <person name="Rinke C."/>
            <person name="Chuvochina M."/>
            <person name="Mussig A.J."/>
            <person name="Chaumeil P.-A."/>
            <person name="Waite D.W."/>
            <person name="Whitman W.B."/>
            <person name="Parks D.H."/>
            <person name="Hugenholtz P."/>
        </authorList>
    </citation>
    <scope>NUCLEOTIDE SEQUENCE</scope>
    <source>
        <strain evidence="1">UBA8853</strain>
    </source>
</reference>
<accession>A0A832TC99</accession>
<evidence type="ECO:0000313" key="2">
    <source>
        <dbReference type="Proteomes" id="UP000619545"/>
    </source>
</evidence>
<dbReference type="InterPro" id="IPR029026">
    <property type="entry name" value="tRNA_m1G_MTases_N"/>
</dbReference>
<evidence type="ECO:0000313" key="1">
    <source>
        <dbReference type="EMBL" id="HII70178.1"/>
    </source>
</evidence>
<dbReference type="GeneID" id="1476701"/>
<dbReference type="InterPro" id="IPR018665">
    <property type="entry name" value="DUF2122_RecB-nuclease-rel"/>
</dbReference>
<dbReference type="OMA" id="TKTVFGM"/>
<dbReference type="Gene3D" id="3.40.1280.10">
    <property type="match status" value="1"/>
</dbReference>
<proteinExistence type="predicted"/>
<organism evidence="1 2">
    <name type="scientific">Methanopyrus kandleri</name>
    <dbReference type="NCBI Taxonomy" id="2320"/>
    <lineage>
        <taxon>Archaea</taxon>
        <taxon>Methanobacteriati</taxon>
        <taxon>Methanobacteriota</taxon>
        <taxon>Methanomada group</taxon>
        <taxon>Methanopyri</taxon>
        <taxon>Methanopyrales</taxon>
        <taxon>Methanopyraceae</taxon>
        <taxon>Methanopyrus</taxon>
    </lineage>
</organism>
<gene>
    <name evidence="1" type="ORF">HA336_02975</name>
</gene>
<comment type="caution">
    <text evidence="1">The sequence shown here is derived from an EMBL/GenBank/DDBJ whole genome shotgun (WGS) entry which is preliminary data.</text>
</comment>
<protein>
    <submittedName>
        <fullName evidence="1">Uncharacterized protein</fullName>
    </submittedName>
</protein>